<reference evidence="1" key="2">
    <citation type="journal article" date="2021" name="PeerJ">
        <title>Extensive microbial diversity within the chicken gut microbiome revealed by metagenomics and culture.</title>
        <authorList>
            <person name="Gilroy R."/>
            <person name="Ravi A."/>
            <person name="Getino M."/>
            <person name="Pursley I."/>
            <person name="Horton D.L."/>
            <person name="Alikhan N.F."/>
            <person name="Baker D."/>
            <person name="Gharbi K."/>
            <person name="Hall N."/>
            <person name="Watson M."/>
            <person name="Adriaenssens E.M."/>
            <person name="Foster-Nyarko E."/>
            <person name="Jarju S."/>
            <person name="Secka A."/>
            <person name="Antonio M."/>
            <person name="Oren A."/>
            <person name="Chaudhuri R.R."/>
            <person name="La Ragione R."/>
            <person name="Hildebrand F."/>
            <person name="Pallen M.J."/>
        </authorList>
    </citation>
    <scope>NUCLEOTIDE SEQUENCE</scope>
    <source>
        <strain evidence="1">CHK195-11698</strain>
    </source>
</reference>
<proteinExistence type="predicted"/>
<comment type="caution">
    <text evidence="1">The sequence shown here is derived from an EMBL/GenBank/DDBJ whole genome shotgun (WGS) entry which is preliminary data.</text>
</comment>
<gene>
    <name evidence="1" type="primary">ytfJ</name>
    <name evidence="1" type="ORF">IAD15_00890</name>
</gene>
<dbReference type="Proteomes" id="UP000824175">
    <property type="component" value="Unassembled WGS sequence"/>
</dbReference>
<dbReference type="AlphaFoldDB" id="A0A9D1HNL2"/>
<evidence type="ECO:0000313" key="1">
    <source>
        <dbReference type="EMBL" id="HIU12619.1"/>
    </source>
</evidence>
<dbReference type="PANTHER" id="PTHR39162">
    <property type="entry name" value="GLL3345 PROTEIN"/>
    <property type="match status" value="1"/>
</dbReference>
<organism evidence="1 2">
    <name type="scientific">Candidatus Fimiplasma intestinipullorum</name>
    <dbReference type="NCBI Taxonomy" id="2840825"/>
    <lineage>
        <taxon>Bacteria</taxon>
        <taxon>Bacillati</taxon>
        <taxon>Bacillota</taxon>
        <taxon>Clostridia</taxon>
        <taxon>Eubacteriales</taxon>
        <taxon>Candidatus Fimiplasma</taxon>
    </lineage>
</organism>
<reference evidence="1" key="1">
    <citation type="submission" date="2020-10" db="EMBL/GenBank/DDBJ databases">
        <authorList>
            <person name="Gilroy R."/>
        </authorList>
    </citation>
    <scope>NUCLEOTIDE SEQUENCE</scope>
    <source>
        <strain evidence="1">CHK195-11698</strain>
    </source>
</reference>
<dbReference type="PANTHER" id="PTHR39162:SF1">
    <property type="entry name" value="SPORULATION PROTEIN YTFJ"/>
    <property type="match status" value="1"/>
</dbReference>
<protein>
    <submittedName>
        <fullName evidence="1">GerW family sporulation protein</fullName>
    </submittedName>
</protein>
<accession>A0A9D1HNL2</accession>
<dbReference type="PIRSF" id="PIRSF021377">
    <property type="entry name" value="YtfJ"/>
    <property type="match status" value="1"/>
</dbReference>
<dbReference type="InterPro" id="IPR014229">
    <property type="entry name" value="Spore_YtfJ"/>
</dbReference>
<dbReference type="EMBL" id="DVMJ01000007">
    <property type="protein sequence ID" value="HIU12619.1"/>
    <property type="molecule type" value="Genomic_DNA"/>
</dbReference>
<dbReference type="Pfam" id="PF09579">
    <property type="entry name" value="Spore_YtfJ"/>
    <property type="match status" value="1"/>
</dbReference>
<dbReference type="NCBIfam" id="TIGR02874">
    <property type="entry name" value="spore_ytfJ"/>
    <property type="match status" value="1"/>
</dbReference>
<evidence type="ECO:0000313" key="2">
    <source>
        <dbReference type="Proteomes" id="UP000824175"/>
    </source>
</evidence>
<sequence>MHPIHDLMSTSLENIKQMVDVDKIVGNAIKLEDGTMVVPVCKVGFGFGSGGSEFSNHRKDDAQLPFGGGSAAGVSLMPVAFLVIHQDTVELLSVNEKTHIFEKIADLVEKASCNMQTKSNE</sequence>
<name>A0A9D1HNL2_9FIRM</name>